<dbReference type="SUPFAM" id="SSF53850">
    <property type="entry name" value="Periplasmic binding protein-like II"/>
    <property type="match status" value="1"/>
</dbReference>
<keyword evidence="9" id="KW-1185">Reference proteome</keyword>
<dbReference type="Proteomes" id="UP000216057">
    <property type="component" value="Unassembled WGS sequence"/>
</dbReference>
<evidence type="ECO:0000313" key="8">
    <source>
        <dbReference type="Proteomes" id="UP000216057"/>
    </source>
</evidence>
<dbReference type="PANTHER" id="PTHR35936">
    <property type="entry name" value="MEMBRANE-BOUND LYTIC MUREIN TRANSGLYCOSYLASE F"/>
    <property type="match status" value="1"/>
</dbReference>
<name>A0A261GDM1_9BIFI</name>
<gene>
    <name evidence="7" type="ORF">BE0216_06410</name>
    <name evidence="6" type="ORF">BEUL_0255</name>
</gene>
<dbReference type="PROSITE" id="PS01039">
    <property type="entry name" value="SBP_BACTERIAL_3"/>
    <property type="match status" value="1"/>
</dbReference>
<reference evidence="6 8" key="1">
    <citation type="journal article" date="2017" name="BMC Genomics">
        <title>Comparative genomic and phylogenomic analyses of the Bifidobacteriaceae family.</title>
        <authorList>
            <person name="Lugli G.A."/>
            <person name="Milani C."/>
            <person name="Turroni F."/>
            <person name="Duranti S."/>
            <person name="Mancabelli L."/>
            <person name="Mangifesta M."/>
            <person name="Ferrario C."/>
            <person name="Modesto M."/>
            <person name="Mattarelli P."/>
            <person name="Jiri K."/>
            <person name="van Sinderen D."/>
            <person name="Ventura M."/>
        </authorList>
    </citation>
    <scope>NUCLEOTIDE SEQUENCE [LARGE SCALE GENOMIC DNA]</scope>
    <source>
        <strain evidence="6 8">DSM 100216</strain>
    </source>
</reference>
<dbReference type="AlphaFoldDB" id="A0A261GDM1"/>
<dbReference type="OrthoDB" id="9807888at2"/>
<dbReference type="RefSeq" id="WP_094635961.1">
    <property type="nucleotide sequence ID" value="NZ_CP062938.1"/>
</dbReference>
<dbReference type="InterPro" id="IPR018313">
    <property type="entry name" value="SBP_3_CS"/>
</dbReference>
<comment type="subcellular location">
    <subcellularLocation>
        <location evidence="1">Cell envelope</location>
    </subcellularLocation>
</comment>
<evidence type="ECO:0000313" key="7">
    <source>
        <dbReference type="EMBL" id="QOL32133.1"/>
    </source>
</evidence>
<evidence type="ECO:0000256" key="1">
    <source>
        <dbReference type="ARBA" id="ARBA00004196"/>
    </source>
</evidence>
<dbReference type="PANTHER" id="PTHR35936:SF34">
    <property type="entry name" value="ABC TRANSPORTER EXTRACELLULAR-BINDING PROTEIN YCKB-RELATED"/>
    <property type="match status" value="1"/>
</dbReference>
<reference evidence="7 9" key="2">
    <citation type="submission" date="2020-10" db="EMBL/GenBank/DDBJ databases">
        <title>Genome sequencing of Bifidobacterium eulemuris_DSMZ_100216.</title>
        <authorList>
            <person name="Kim J."/>
        </authorList>
    </citation>
    <scope>NUCLEOTIDE SEQUENCE [LARGE SCALE GENOMIC DNA]</scope>
    <source>
        <strain evidence="7 9">DSM 100216</strain>
    </source>
</reference>
<dbReference type="InterPro" id="IPR001638">
    <property type="entry name" value="Solute-binding_3/MltF_N"/>
</dbReference>
<organism evidence="6 8">
    <name type="scientific">Bifidobacterium eulemuris</name>
    <dbReference type="NCBI Taxonomy" id="1765219"/>
    <lineage>
        <taxon>Bacteria</taxon>
        <taxon>Bacillati</taxon>
        <taxon>Actinomycetota</taxon>
        <taxon>Actinomycetes</taxon>
        <taxon>Bifidobacteriales</taxon>
        <taxon>Bifidobacteriaceae</taxon>
        <taxon>Bifidobacterium</taxon>
    </lineage>
</organism>
<keyword evidence="3" id="KW-0732">Signal</keyword>
<dbReference type="Pfam" id="PF00497">
    <property type="entry name" value="SBP_bac_3"/>
    <property type="match status" value="1"/>
</dbReference>
<dbReference type="SMART" id="SM00062">
    <property type="entry name" value="PBPb"/>
    <property type="match status" value="1"/>
</dbReference>
<dbReference type="Proteomes" id="UP000593943">
    <property type="component" value="Chromosome"/>
</dbReference>
<dbReference type="EMBL" id="CP062938">
    <property type="protein sequence ID" value="QOL32133.1"/>
    <property type="molecule type" value="Genomic_DNA"/>
</dbReference>
<evidence type="ECO:0000313" key="6">
    <source>
        <dbReference type="EMBL" id="OZG69514.1"/>
    </source>
</evidence>
<dbReference type="PROSITE" id="PS51257">
    <property type="entry name" value="PROKAR_LIPOPROTEIN"/>
    <property type="match status" value="1"/>
</dbReference>
<dbReference type="EMBL" id="MWWZ01000003">
    <property type="protein sequence ID" value="OZG69514.1"/>
    <property type="molecule type" value="Genomic_DNA"/>
</dbReference>
<evidence type="ECO:0000256" key="3">
    <source>
        <dbReference type="ARBA" id="ARBA00022729"/>
    </source>
</evidence>
<evidence type="ECO:0000313" key="9">
    <source>
        <dbReference type="Proteomes" id="UP000593943"/>
    </source>
</evidence>
<sequence>MRHGSGNTIRRSRRWALAVVALLAAAALTLLGGCTSGIAGDKGTLKVGVRADIIGFGYLNEKTGKYYGLEIDIATEMASRMGYGDVEFVTVTPDDRKEMLSEGKVDALVACYSIADSRKKNFDFSPAYYNNSVVMVVQNSSLIDQLSGLKGGTIGTMAGANTAPMLAQKMADEGFSDGVVRSANEDNTDVRFDNYHLLQYASYQELSDALEEGLVDGMALDGAIAKTYMNDERHTLDDFSIDPQEYGVATQKDSDLSEPVATAIQSMLDDGTIDQLIDKWD</sequence>
<accession>A0A261GDM1</accession>
<dbReference type="Gene3D" id="3.40.190.10">
    <property type="entry name" value="Periplasmic binding protein-like II"/>
    <property type="match status" value="2"/>
</dbReference>
<feature type="domain" description="Solute-binding protein family 3/N-terminal" evidence="5">
    <location>
        <begin position="44"/>
        <end position="281"/>
    </location>
</feature>
<evidence type="ECO:0000256" key="2">
    <source>
        <dbReference type="ARBA" id="ARBA00010333"/>
    </source>
</evidence>
<comment type="similarity">
    <text evidence="2 4">Belongs to the bacterial solute-binding protein 3 family.</text>
</comment>
<protein>
    <submittedName>
        <fullName evidence="6">Amino acid ABC transporter substrate-binding protein</fullName>
    </submittedName>
    <submittedName>
        <fullName evidence="7">Transporter substrate-binding domain-containing protein</fullName>
    </submittedName>
</protein>
<dbReference type="KEGG" id="beu:BE0216_06410"/>
<dbReference type="GO" id="GO:0030313">
    <property type="term" value="C:cell envelope"/>
    <property type="evidence" value="ECO:0007669"/>
    <property type="project" value="UniProtKB-SubCell"/>
</dbReference>
<evidence type="ECO:0000256" key="4">
    <source>
        <dbReference type="RuleBase" id="RU003744"/>
    </source>
</evidence>
<proteinExistence type="inferred from homology"/>
<evidence type="ECO:0000259" key="5">
    <source>
        <dbReference type="SMART" id="SM00062"/>
    </source>
</evidence>